<dbReference type="GO" id="GO:0006145">
    <property type="term" value="P:purine nucleobase catabolic process"/>
    <property type="evidence" value="ECO:0007669"/>
    <property type="project" value="TreeGrafter"/>
</dbReference>
<dbReference type="SUPFAM" id="SSF51338">
    <property type="entry name" value="Composite domain of metallo-dependent hydrolases"/>
    <property type="match status" value="1"/>
</dbReference>
<name>A0A4R4WNQ8_9ACTN</name>
<dbReference type="GO" id="GO:0004038">
    <property type="term" value="F:allantoinase activity"/>
    <property type="evidence" value="ECO:0007669"/>
    <property type="project" value="UniProtKB-EC"/>
</dbReference>
<sequence length="436" mass="46104">MTAFDLVVRSRRTVTPEGERAAAVAVRGEKIVALYDHAAPLDAAEDIDLRDLALLPGLVDTHVHVNEPGRAHWEGFASATRAAAAGGVTTILDMPLNSLPPTVNVGAFEAKLRAAAGQCQVDVGFWGGAVPGNVKELAPLRERGVHGFKCFMSPSGVEEFPPLSGSEARRALEEVAGLGGVMVVHAEDPALLGEPSGPTYREFLDSRPDKAERSAVEQVVRLAGETGARAHILHVSSAACLDVLEEARARGAAVTAETCPHYLTLAAEQVPEGETAYKCCPPIRSEANRDLLWDGLRRGVLSCVVSDHSPSPAELKAPDFAAAWGGIASLQLGLRAVWTEASRRGFGLADVVRWMSANPASMAEISGKGGIKPGNDADLVAFDPVPTGLVDATLLHHRNPVTPYHGRTLKGAVLTTWLRGRPVDGEPCGRLLLGER</sequence>
<accession>A0A4R4WNQ8</accession>
<comment type="subunit">
    <text evidence="4">Homotetramer.</text>
</comment>
<evidence type="ECO:0000256" key="5">
    <source>
        <dbReference type="ARBA" id="ARBA00012863"/>
    </source>
</evidence>
<dbReference type="OrthoDB" id="9803027at2"/>
<dbReference type="Proteomes" id="UP000294543">
    <property type="component" value="Unassembled WGS sequence"/>
</dbReference>
<dbReference type="InterPro" id="IPR011059">
    <property type="entry name" value="Metal-dep_hydrolase_composite"/>
</dbReference>
<comment type="caution">
    <text evidence="11">The sequence shown here is derived from an EMBL/GenBank/DDBJ whole genome shotgun (WGS) entry which is preliminary data.</text>
</comment>
<evidence type="ECO:0000313" key="12">
    <source>
        <dbReference type="Proteomes" id="UP000294543"/>
    </source>
</evidence>
<feature type="domain" description="Amidohydrolase-related" evidence="10">
    <location>
        <begin position="54"/>
        <end position="423"/>
    </location>
</feature>
<dbReference type="EC" id="3.5.2.5" evidence="5"/>
<keyword evidence="8 11" id="KW-0378">Hydrolase</keyword>
<dbReference type="GO" id="GO:0000256">
    <property type="term" value="P:allantoin catabolic process"/>
    <property type="evidence" value="ECO:0007669"/>
    <property type="project" value="InterPro"/>
</dbReference>
<keyword evidence="6" id="KW-0659">Purine metabolism</keyword>
<proteinExistence type="inferred from homology"/>
<comment type="cofactor">
    <cofactor evidence="1">
        <name>Zn(2+)</name>
        <dbReference type="ChEBI" id="CHEBI:29105"/>
    </cofactor>
</comment>
<dbReference type="Gene3D" id="3.20.20.140">
    <property type="entry name" value="Metal-dependent hydrolases"/>
    <property type="match status" value="1"/>
</dbReference>
<evidence type="ECO:0000313" key="11">
    <source>
        <dbReference type="EMBL" id="TDD19497.1"/>
    </source>
</evidence>
<dbReference type="InterPro" id="IPR050138">
    <property type="entry name" value="DHOase/Allantoinase_Hydrolase"/>
</dbReference>
<dbReference type="Pfam" id="PF01979">
    <property type="entry name" value="Amidohydro_1"/>
    <property type="match status" value="1"/>
</dbReference>
<comment type="pathway">
    <text evidence="2">Nitrogen metabolism; (S)-allantoin degradation; allantoate from (S)-allantoin: step 1/1.</text>
</comment>
<comment type="similarity">
    <text evidence="3">Belongs to the metallo-dependent hydrolases superfamily. Allantoinase family.</text>
</comment>
<dbReference type="NCBIfam" id="TIGR03178">
    <property type="entry name" value="allantoinase"/>
    <property type="match status" value="1"/>
</dbReference>
<gene>
    <name evidence="11" type="primary">allB</name>
    <name evidence="11" type="ORF">E1294_21020</name>
</gene>
<dbReference type="EMBL" id="SMKP01000057">
    <property type="protein sequence ID" value="TDD19497.1"/>
    <property type="molecule type" value="Genomic_DNA"/>
</dbReference>
<evidence type="ECO:0000256" key="8">
    <source>
        <dbReference type="ARBA" id="ARBA00022801"/>
    </source>
</evidence>
<dbReference type="FunFam" id="3.20.20.140:FF:000032">
    <property type="entry name" value="Allantoinase Dal1"/>
    <property type="match status" value="1"/>
</dbReference>
<protein>
    <recommendedName>
        <fullName evidence="5">allantoinase</fullName>
        <ecNumber evidence="5">3.5.2.5</ecNumber>
    </recommendedName>
</protein>
<evidence type="ECO:0000256" key="9">
    <source>
        <dbReference type="ARBA" id="ARBA00022833"/>
    </source>
</evidence>
<organism evidence="11 12">
    <name type="scientific">Nonomuraea diastatica</name>
    <dbReference type="NCBI Taxonomy" id="1848329"/>
    <lineage>
        <taxon>Bacteria</taxon>
        <taxon>Bacillati</taxon>
        <taxon>Actinomycetota</taxon>
        <taxon>Actinomycetes</taxon>
        <taxon>Streptosporangiales</taxon>
        <taxon>Streptosporangiaceae</taxon>
        <taxon>Nonomuraea</taxon>
    </lineage>
</organism>
<dbReference type="InterPro" id="IPR017593">
    <property type="entry name" value="Allantoinase"/>
</dbReference>
<evidence type="ECO:0000256" key="4">
    <source>
        <dbReference type="ARBA" id="ARBA00011881"/>
    </source>
</evidence>
<dbReference type="GO" id="GO:0050897">
    <property type="term" value="F:cobalt ion binding"/>
    <property type="evidence" value="ECO:0007669"/>
    <property type="project" value="InterPro"/>
</dbReference>
<dbReference type="AlphaFoldDB" id="A0A4R4WNQ8"/>
<reference evidence="11 12" key="1">
    <citation type="submission" date="2019-03" db="EMBL/GenBank/DDBJ databases">
        <title>Draft genome sequences of novel Actinobacteria.</title>
        <authorList>
            <person name="Sahin N."/>
            <person name="Ay H."/>
            <person name="Saygin H."/>
        </authorList>
    </citation>
    <scope>NUCLEOTIDE SEQUENCE [LARGE SCALE GENOMIC DNA]</scope>
    <source>
        <strain evidence="11 12">KC712</strain>
    </source>
</reference>
<dbReference type="RefSeq" id="WP_132510625.1">
    <property type="nucleotide sequence ID" value="NZ_SMKP01000057.1"/>
</dbReference>
<dbReference type="SUPFAM" id="SSF51556">
    <property type="entry name" value="Metallo-dependent hydrolases"/>
    <property type="match status" value="1"/>
</dbReference>
<dbReference type="GO" id="GO:0008270">
    <property type="term" value="F:zinc ion binding"/>
    <property type="evidence" value="ECO:0007669"/>
    <property type="project" value="InterPro"/>
</dbReference>
<evidence type="ECO:0000256" key="7">
    <source>
        <dbReference type="ARBA" id="ARBA00022723"/>
    </source>
</evidence>
<dbReference type="GO" id="GO:0005737">
    <property type="term" value="C:cytoplasm"/>
    <property type="evidence" value="ECO:0007669"/>
    <property type="project" value="TreeGrafter"/>
</dbReference>
<evidence type="ECO:0000256" key="2">
    <source>
        <dbReference type="ARBA" id="ARBA00004968"/>
    </source>
</evidence>
<dbReference type="InterPro" id="IPR006680">
    <property type="entry name" value="Amidohydro-rel"/>
</dbReference>
<evidence type="ECO:0000256" key="1">
    <source>
        <dbReference type="ARBA" id="ARBA00001947"/>
    </source>
</evidence>
<dbReference type="PANTHER" id="PTHR43668">
    <property type="entry name" value="ALLANTOINASE"/>
    <property type="match status" value="1"/>
</dbReference>
<evidence type="ECO:0000256" key="3">
    <source>
        <dbReference type="ARBA" id="ARBA00010368"/>
    </source>
</evidence>
<evidence type="ECO:0000256" key="6">
    <source>
        <dbReference type="ARBA" id="ARBA00022631"/>
    </source>
</evidence>
<keyword evidence="7" id="KW-0479">Metal-binding</keyword>
<evidence type="ECO:0000259" key="10">
    <source>
        <dbReference type="Pfam" id="PF01979"/>
    </source>
</evidence>
<keyword evidence="9" id="KW-0862">Zinc</keyword>
<dbReference type="InterPro" id="IPR032466">
    <property type="entry name" value="Metal_Hydrolase"/>
</dbReference>
<keyword evidence="12" id="KW-1185">Reference proteome</keyword>
<dbReference type="PANTHER" id="PTHR43668:SF2">
    <property type="entry name" value="ALLANTOINASE"/>
    <property type="match status" value="1"/>
</dbReference>